<evidence type="ECO:0000313" key="3">
    <source>
        <dbReference type="EMBL" id="MCY0095995.1"/>
    </source>
</evidence>
<dbReference type="EMBL" id="JAOVZQ010000001">
    <property type="protein sequence ID" value="MCY0095995.1"/>
    <property type="molecule type" value="Genomic_DNA"/>
</dbReference>
<dbReference type="PANTHER" id="PTHR24320:SF148">
    <property type="entry name" value="NAD(P)-BINDING ROSSMANN-FOLD SUPERFAMILY PROTEIN"/>
    <property type="match status" value="1"/>
</dbReference>
<dbReference type="SUPFAM" id="SSF51735">
    <property type="entry name" value="NAD(P)-binding Rossmann-fold domains"/>
    <property type="match status" value="1"/>
</dbReference>
<reference evidence="3" key="1">
    <citation type="submission" date="2022-10" db="EMBL/GenBank/DDBJ databases">
        <title>Hoeflea sp. J2-29, isolated from marine algae.</title>
        <authorList>
            <person name="Kristyanto S."/>
            <person name="Kim J.M."/>
            <person name="Jeon C.O."/>
        </authorList>
    </citation>
    <scope>NUCLEOTIDE SEQUENCE</scope>
    <source>
        <strain evidence="3">J2-29</strain>
    </source>
</reference>
<accession>A0ABT3YJB4</accession>
<evidence type="ECO:0000256" key="2">
    <source>
        <dbReference type="ARBA" id="ARBA00023002"/>
    </source>
</evidence>
<comment type="similarity">
    <text evidence="1">Belongs to the short-chain dehydrogenases/reductases (SDR) family.</text>
</comment>
<dbReference type="Proteomes" id="UP001081283">
    <property type="component" value="Unassembled WGS sequence"/>
</dbReference>
<dbReference type="Pfam" id="PF00106">
    <property type="entry name" value="adh_short"/>
    <property type="match status" value="1"/>
</dbReference>
<proteinExistence type="inferred from homology"/>
<gene>
    <name evidence="3" type="ORF">OEG82_18520</name>
</gene>
<evidence type="ECO:0000313" key="4">
    <source>
        <dbReference type="Proteomes" id="UP001081283"/>
    </source>
</evidence>
<evidence type="ECO:0000256" key="1">
    <source>
        <dbReference type="ARBA" id="ARBA00006484"/>
    </source>
</evidence>
<dbReference type="InterPro" id="IPR036291">
    <property type="entry name" value="NAD(P)-bd_dom_sf"/>
</dbReference>
<dbReference type="Gene3D" id="3.40.50.720">
    <property type="entry name" value="NAD(P)-binding Rossmann-like Domain"/>
    <property type="match status" value="1"/>
</dbReference>
<organism evidence="3 4">
    <name type="scientific">Hoeflea ulvae</name>
    <dbReference type="NCBI Taxonomy" id="2983764"/>
    <lineage>
        <taxon>Bacteria</taxon>
        <taxon>Pseudomonadati</taxon>
        <taxon>Pseudomonadota</taxon>
        <taxon>Alphaproteobacteria</taxon>
        <taxon>Hyphomicrobiales</taxon>
        <taxon>Rhizobiaceae</taxon>
        <taxon>Hoeflea</taxon>
    </lineage>
</organism>
<keyword evidence="4" id="KW-1185">Reference proteome</keyword>
<dbReference type="PANTHER" id="PTHR24320">
    <property type="entry name" value="RETINOL DEHYDROGENASE"/>
    <property type="match status" value="1"/>
</dbReference>
<sequence length="304" mass="32271">MMAAIHVMTGATSGLGLEVARRLAEKTRDEIVAGARNPANAVDLKQVVPAGQLVPLRLDTASPDLVKAFASEVRQRLGGRKIASLSCIAGLQILGPQKLTADGLDETFATNVAGHLLLADELSEHLEPGAVVITIGSGTHDPANKLARHAGFAGADFTSAAAAMRGESTRPERDERARALDRYATSKLCAIYHATAAATEPAFADVRFYCFDPGLMPGTGLARQQNAAVRFVWKRIMPLLAGFAEGVSTPDRSARFLVDHLILGPREYPSGGHIEFTGKPAPASNEANDLSIAKRFLKEARAMP</sequence>
<comment type="caution">
    <text evidence="3">The sequence shown here is derived from an EMBL/GenBank/DDBJ whole genome shotgun (WGS) entry which is preliminary data.</text>
</comment>
<keyword evidence="2" id="KW-0560">Oxidoreductase</keyword>
<protein>
    <submittedName>
        <fullName evidence="3">SDR family NAD(P)-dependent oxidoreductase</fullName>
    </submittedName>
</protein>
<name>A0ABT3YJB4_9HYPH</name>
<dbReference type="InterPro" id="IPR002347">
    <property type="entry name" value="SDR_fam"/>
</dbReference>
<dbReference type="RefSeq" id="WP_267613851.1">
    <property type="nucleotide sequence ID" value="NZ_JAOVZQ010000001.1"/>
</dbReference>